<name>A0ABD0B9N8_AERCA</name>
<dbReference type="RefSeq" id="WP_203764657.1">
    <property type="nucleotide sequence ID" value="NZ_AP024402.1"/>
</dbReference>
<feature type="chain" id="PRO_5044807939" description="Secreted protein" evidence="1">
    <location>
        <begin position="22"/>
        <end position="76"/>
    </location>
</feature>
<evidence type="ECO:0000313" key="2">
    <source>
        <dbReference type="EMBL" id="GJB92794.1"/>
    </source>
</evidence>
<gene>
    <name evidence="2" type="ORF">KAM382_28550</name>
</gene>
<accession>A0ABD0B9N8</accession>
<reference evidence="2 3" key="1">
    <citation type="submission" date="2021-07" db="EMBL/GenBank/DDBJ databases">
        <title>Draft genome sequence of carbapenem-resistant Aeromonas spp. in Japan.</title>
        <authorList>
            <person name="Maehana S."/>
            <person name="Suzuki M."/>
            <person name="Kitasato H."/>
        </authorList>
    </citation>
    <scope>NUCLEOTIDE SEQUENCE [LARGE SCALE GENOMIC DNA]</scope>
    <source>
        <strain evidence="2 3">KAM382</strain>
    </source>
</reference>
<protein>
    <recommendedName>
        <fullName evidence="4">Secreted protein</fullName>
    </recommendedName>
</protein>
<evidence type="ECO:0000313" key="3">
    <source>
        <dbReference type="Proteomes" id="UP000737420"/>
    </source>
</evidence>
<sequence>MNAVKWMLGCCLMLLCAMALAAEPPVKKSRSGICHPKGGTYYSRTRHYTPYDTMQACLDSGGRAPGVKRRPAWAAG</sequence>
<dbReference type="EMBL" id="BPOP01000030">
    <property type="protein sequence ID" value="GJB92794.1"/>
    <property type="molecule type" value="Genomic_DNA"/>
</dbReference>
<comment type="caution">
    <text evidence="2">The sequence shown here is derived from an EMBL/GenBank/DDBJ whole genome shotgun (WGS) entry which is preliminary data.</text>
</comment>
<proteinExistence type="predicted"/>
<organism evidence="2 3">
    <name type="scientific">Aeromonas caviae</name>
    <name type="common">Aeromonas punctata</name>
    <dbReference type="NCBI Taxonomy" id="648"/>
    <lineage>
        <taxon>Bacteria</taxon>
        <taxon>Pseudomonadati</taxon>
        <taxon>Pseudomonadota</taxon>
        <taxon>Gammaproteobacteria</taxon>
        <taxon>Aeromonadales</taxon>
        <taxon>Aeromonadaceae</taxon>
        <taxon>Aeromonas</taxon>
    </lineage>
</organism>
<evidence type="ECO:0000256" key="1">
    <source>
        <dbReference type="SAM" id="SignalP"/>
    </source>
</evidence>
<feature type="signal peptide" evidence="1">
    <location>
        <begin position="1"/>
        <end position="21"/>
    </location>
</feature>
<evidence type="ECO:0008006" key="4">
    <source>
        <dbReference type="Google" id="ProtNLM"/>
    </source>
</evidence>
<dbReference type="Proteomes" id="UP000737420">
    <property type="component" value="Unassembled WGS sequence"/>
</dbReference>
<keyword evidence="1" id="KW-0732">Signal</keyword>
<dbReference type="AlphaFoldDB" id="A0ABD0B9N8"/>